<feature type="compositionally biased region" description="Low complexity" evidence="1">
    <location>
        <begin position="29"/>
        <end position="39"/>
    </location>
</feature>
<dbReference type="Proteomes" id="UP000015480">
    <property type="component" value="Chromosome"/>
</dbReference>
<accession>S5YR00</accession>
<dbReference type="KEGG" id="pami:JCM7686_0572"/>
<evidence type="ECO:0000313" key="3">
    <source>
        <dbReference type="EMBL" id="AGT07681.1"/>
    </source>
</evidence>
<name>S5YR00_PARAH</name>
<feature type="signal peptide" evidence="2">
    <location>
        <begin position="1"/>
        <end position="17"/>
    </location>
</feature>
<gene>
    <name evidence="3" type="ORF">JCM7686_0572</name>
</gene>
<feature type="region of interest" description="Disordered" evidence="1">
    <location>
        <begin position="27"/>
        <end position="47"/>
    </location>
</feature>
<sequence>MKFRPAFAVLSMTLALAACGSEMPWQKKPAAAPEETAPTHSGPPAVSPIDQPIETGAAGVALATSEATTRATKLIRASGQGWTATGGESSVVYERPGQKSVGVTTRRISYARGVEFIGIMSGKPFSLNVQAAECTDAAGAKHPFTARLTASGAKLTGCADATDSQPKAQIKASSATGKPKAAAPKPAAAPAAEAAKPAETPAASPAATTETKPAETTPATSTPATTHTPETTTPATPAPVTTAPATTAPATTTPATPAAPVPEIKSETTPSAPVPAAPVVTAPVVTTPAPVITAPAPVETAPATGATN</sequence>
<keyword evidence="4" id="KW-1185">Reference proteome</keyword>
<dbReference type="EMBL" id="CP006650">
    <property type="protein sequence ID" value="AGT07681.1"/>
    <property type="molecule type" value="Genomic_DNA"/>
</dbReference>
<evidence type="ECO:0000256" key="1">
    <source>
        <dbReference type="SAM" id="MobiDB-lite"/>
    </source>
</evidence>
<dbReference type="RefSeq" id="WP_020949320.1">
    <property type="nucleotide sequence ID" value="NC_022041.1"/>
</dbReference>
<dbReference type="eggNOG" id="ENOG5033GS7">
    <property type="taxonomic scope" value="Bacteria"/>
</dbReference>
<evidence type="ECO:0000313" key="4">
    <source>
        <dbReference type="Proteomes" id="UP000015480"/>
    </source>
</evidence>
<organism evidence="3 4">
    <name type="scientific">Paracoccus aminophilus JCM 7686</name>
    <dbReference type="NCBI Taxonomy" id="1367847"/>
    <lineage>
        <taxon>Bacteria</taxon>
        <taxon>Pseudomonadati</taxon>
        <taxon>Pseudomonadota</taxon>
        <taxon>Alphaproteobacteria</taxon>
        <taxon>Rhodobacterales</taxon>
        <taxon>Paracoccaceae</taxon>
        <taxon>Paracoccus</taxon>
    </lineage>
</organism>
<dbReference type="OrthoDB" id="9809132at2"/>
<proteinExistence type="predicted"/>
<dbReference type="PROSITE" id="PS51257">
    <property type="entry name" value="PROKAR_LIPOPROTEIN"/>
    <property type="match status" value="1"/>
</dbReference>
<dbReference type="HOGENOM" id="CLU_917804_0_0_5"/>
<protein>
    <submittedName>
        <fullName evidence="3">Uncharacterized protein</fullName>
    </submittedName>
</protein>
<feature type="compositionally biased region" description="Low complexity" evidence="1">
    <location>
        <begin position="171"/>
        <end position="271"/>
    </location>
</feature>
<reference evidence="3 4" key="1">
    <citation type="journal article" date="2014" name="BMC Genomics">
        <title>Architecture and functions of a multipartite genome of the methylotrophic bacterium Paracoccus aminophilus JCM 7686, containing primary and secondary chromids.</title>
        <authorList>
            <person name="Dziewit L."/>
            <person name="Czarnecki J."/>
            <person name="Wibberg D."/>
            <person name="Radlinska M."/>
            <person name="Mrozek P."/>
            <person name="Szymczak M."/>
            <person name="Schluter A."/>
            <person name="Puhler A."/>
            <person name="Bartosik D."/>
        </authorList>
    </citation>
    <scope>NUCLEOTIDE SEQUENCE [LARGE SCALE GENOMIC DNA]</scope>
    <source>
        <strain evidence="3">JCM 7686</strain>
    </source>
</reference>
<dbReference type="STRING" id="1367847.JCM7686_0572"/>
<evidence type="ECO:0000256" key="2">
    <source>
        <dbReference type="SAM" id="SignalP"/>
    </source>
</evidence>
<keyword evidence="2" id="KW-0732">Signal</keyword>
<dbReference type="PATRIC" id="fig|1367847.3.peg.523"/>
<feature type="chain" id="PRO_5004544995" evidence="2">
    <location>
        <begin position="18"/>
        <end position="308"/>
    </location>
</feature>
<dbReference type="AlphaFoldDB" id="S5YR00"/>
<feature type="region of interest" description="Disordered" evidence="1">
    <location>
        <begin position="158"/>
        <end position="276"/>
    </location>
</feature>